<dbReference type="OrthoDB" id="177623at2157"/>
<dbReference type="SUPFAM" id="SSF140371">
    <property type="entry name" value="Vng1086c-like"/>
    <property type="match status" value="1"/>
</dbReference>
<dbReference type="InterPro" id="IPR002753">
    <property type="entry name" value="UPF0058"/>
</dbReference>
<proteinExistence type="predicted"/>
<dbReference type="STRING" id="555875.SAMN04488124_1182"/>
<dbReference type="EMBL" id="FOYS01000002">
    <property type="protein sequence ID" value="SFR42683.1"/>
    <property type="molecule type" value="Genomic_DNA"/>
</dbReference>
<dbReference type="AlphaFoldDB" id="A0A1I6GKG0"/>
<dbReference type="RefSeq" id="WP_089877861.1">
    <property type="nucleotide sequence ID" value="NZ_FOYS01000002.1"/>
</dbReference>
<name>A0A1I6GKG0_9EURY</name>
<evidence type="ECO:0008006" key="3">
    <source>
        <dbReference type="Google" id="ProtNLM"/>
    </source>
</evidence>
<keyword evidence="2" id="KW-1185">Reference proteome</keyword>
<organism evidence="1 2">
    <name type="scientific">Halogeometricum limi</name>
    <dbReference type="NCBI Taxonomy" id="555875"/>
    <lineage>
        <taxon>Archaea</taxon>
        <taxon>Methanobacteriati</taxon>
        <taxon>Methanobacteriota</taxon>
        <taxon>Stenosarchaea group</taxon>
        <taxon>Halobacteria</taxon>
        <taxon>Halobacteriales</taxon>
        <taxon>Haloferacaceae</taxon>
        <taxon>Halogeometricum</taxon>
    </lineage>
</organism>
<dbReference type="InterPro" id="IPR036519">
    <property type="entry name" value="UPF0058_sf"/>
</dbReference>
<protein>
    <recommendedName>
        <fullName evidence="3">Metal-binding protein</fullName>
    </recommendedName>
</protein>
<dbReference type="Gene3D" id="1.20.1270.110">
    <property type="entry name" value="Uncharacterised protein family UPF0058"/>
    <property type="match status" value="1"/>
</dbReference>
<sequence>MKKNELVHVHSLLTCVAEDFVERGVVEPEAFAPYRALGVSPMSLRASRDDHEAAVRVLAEILSTAARGQTDRPASESEPVSS</sequence>
<reference evidence="2" key="1">
    <citation type="submission" date="2016-10" db="EMBL/GenBank/DDBJ databases">
        <authorList>
            <person name="Varghese N."/>
            <person name="Submissions S."/>
        </authorList>
    </citation>
    <scope>NUCLEOTIDE SEQUENCE [LARGE SCALE GENOMIC DNA]</scope>
    <source>
        <strain evidence="2">CGMCC 1.8711</strain>
    </source>
</reference>
<evidence type="ECO:0000313" key="2">
    <source>
        <dbReference type="Proteomes" id="UP000243250"/>
    </source>
</evidence>
<dbReference type="Proteomes" id="UP000243250">
    <property type="component" value="Unassembled WGS sequence"/>
</dbReference>
<gene>
    <name evidence="1" type="ORF">SAMN04488124_1182</name>
</gene>
<dbReference type="Pfam" id="PF01893">
    <property type="entry name" value="UPF0058"/>
    <property type="match status" value="1"/>
</dbReference>
<accession>A0A1I6GKG0</accession>
<evidence type="ECO:0000313" key="1">
    <source>
        <dbReference type="EMBL" id="SFR42683.1"/>
    </source>
</evidence>